<evidence type="ECO:0000313" key="1">
    <source>
        <dbReference type="EMBL" id="CAG8694027.1"/>
    </source>
</evidence>
<gene>
    <name evidence="1" type="ORF">SPELUC_LOCUS10913</name>
</gene>
<feature type="non-terminal residue" evidence="1">
    <location>
        <position position="69"/>
    </location>
</feature>
<reference evidence="1" key="1">
    <citation type="submission" date="2021-06" db="EMBL/GenBank/DDBJ databases">
        <authorList>
            <person name="Kallberg Y."/>
            <person name="Tangrot J."/>
            <person name="Rosling A."/>
        </authorList>
    </citation>
    <scope>NUCLEOTIDE SEQUENCE</scope>
    <source>
        <strain evidence="1">28 12/20/2015</strain>
    </source>
</reference>
<keyword evidence="2" id="KW-1185">Reference proteome</keyword>
<sequence length="69" mass="7699">MSSVGNILSYEENQISVNDETLLDNMTSNYSTTLLIEEIIDLEIENSESSVVKMAHTVLLADLDYDPCD</sequence>
<evidence type="ECO:0000313" key="2">
    <source>
        <dbReference type="Proteomes" id="UP000789366"/>
    </source>
</evidence>
<organism evidence="1 2">
    <name type="scientific">Cetraspora pellucida</name>
    <dbReference type="NCBI Taxonomy" id="1433469"/>
    <lineage>
        <taxon>Eukaryota</taxon>
        <taxon>Fungi</taxon>
        <taxon>Fungi incertae sedis</taxon>
        <taxon>Mucoromycota</taxon>
        <taxon>Glomeromycotina</taxon>
        <taxon>Glomeromycetes</taxon>
        <taxon>Diversisporales</taxon>
        <taxon>Gigasporaceae</taxon>
        <taxon>Cetraspora</taxon>
    </lineage>
</organism>
<proteinExistence type="predicted"/>
<dbReference type="Proteomes" id="UP000789366">
    <property type="component" value="Unassembled WGS sequence"/>
</dbReference>
<accession>A0ACA9P9M7</accession>
<protein>
    <submittedName>
        <fullName evidence="1">634_t:CDS:1</fullName>
    </submittedName>
</protein>
<dbReference type="EMBL" id="CAJVPW010021583">
    <property type="protein sequence ID" value="CAG8694027.1"/>
    <property type="molecule type" value="Genomic_DNA"/>
</dbReference>
<comment type="caution">
    <text evidence="1">The sequence shown here is derived from an EMBL/GenBank/DDBJ whole genome shotgun (WGS) entry which is preliminary data.</text>
</comment>
<name>A0ACA9P9M7_9GLOM</name>